<keyword evidence="5" id="KW-0677">Repeat</keyword>
<dbReference type="Pfam" id="PF04193">
    <property type="entry name" value="PQ-loop"/>
    <property type="match status" value="2"/>
</dbReference>
<feature type="region of interest" description="Disordered" evidence="9">
    <location>
        <begin position="204"/>
        <end position="246"/>
    </location>
</feature>
<evidence type="ECO:0000256" key="6">
    <source>
        <dbReference type="ARBA" id="ARBA00022989"/>
    </source>
</evidence>
<protein>
    <submittedName>
        <fullName evidence="12">Mannose-P-dolichol utilization defect 1</fullName>
    </submittedName>
</protein>
<dbReference type="InterPro" id="IPR006603">
    <property type="entry name" value="PQ-loop_rpt"/>
</dbReference>
<dbReference type="SUPFAM" id="SSF81383">
    <property type="entry name" value="F-box domain"/>
    <property type="match status" value="1"/>
</dbReference>
<dbReference type="SUPFAM" id="SSF52047">
    <property type="entry name" value="RNI-like"/>
    <property type="match status" value="1"/>
</dbReference>
<comment type="caution">
    <text evidence="12">The sequence shown here is derived from an EMBL/GenBank/DDBJ whole genome shotgun (WGS) entry which is preliminary data.</text>
</comment>
<dbReference type="InterPro" id="IPR032675">
    <property type="entry name" value="LRR_dom_sf"/>
</dbReference>
<dbReference type="InterPro" id="IPR018997">
    <property type="entry name" value="PUB_domain"/>
</dbReference>
<accession>A0A2P6TSU2</accession>
<keyword evidence="3" id="KW-0813">Transport</keyword>
<evidence type="ECO:0000259" key="10">
    <source>
        <dbReference type="Pfam" id="PF09409"/>
    </source>
</evidence>
<keyword evidence="7" id="KW-0472">Membrane</keyword>
<evidence type="ECO:0000256" key="2">
    <source>
        <dbReference type="ARBA" id="ARBA00004430"/>
    </source>
</evidence>
<feature type="domain" description="F-box" evidence="11">
    <location>
        <begin position="482"/>
        <end position="525"/>
    </location>
</feature>
<dbReference type="InterPro" id="IPR016817">
    <property type="entry name" value="MannP-dilichol_defect-1"/>
</dbReference>
<keyword evidence="4" id="KW-0812">Transmembrane</keyword>
<dbReference type="InterPro" id="IPR036047">
    <property type="entry name" value="F-box-like_dom_sf"/>
</dbReference>
<dbReference type="Pfam" id="PF12937">
    <property type="entry name" value="F-box-like"/>
    <property type="match status" value="1"/>
</dbReference>
<feature type="region of interest" description="Disordered" evidence="9">
    <location>
        <begin position="934"/>
        <end position="984"/>
    </location>
</feature>
<dbReference type="AlphaFoldDB" id="A0A2P6TSU2"/>
<dbReference type="Gene3D" id="1.20.58.2190">
    <property type="match status" value="1"/>
</dbReference>
<feature type="domain" description="PUB" evidence="10">
    <location>
        <begin position="70"/>
        <end position="138"/>
    </location>
</feature>
<dbReference type="InterPro" id="IPR001810">
    <property type="entry name" value="F-box_dom"/>
</dbReference>
<evidence type="ECO:0000256" key="1">
    <source>
        <dbReference type="ARBA" id="ARBA00004141"/>
    </source>
</evidence>
<comment type="subcellular location">
    <subcellularLocation>
        <location evidence="2">Cytoplasm</location>
        <location evidence="2">Cytoskeleton</location>
        <location evidence="2">Cilium axoneme</location>
    </subcellularLocation>
    <subcellularLocation>
        <location evidence="1">Membrane</location>
        <topology evidence="1">Multi-pass membrane protein</topology>
    </subcellularLocation>
</comment>
<evidence type="ECO:0000256" key="9">
    <source>
        <dbReference type="SAM" id="MobiDB-lite"/>
    </source>
</evidence>
<comment type="similarity">
    <text evidence="8">Belongs to the MPDU1 (TC 2.A.43.3) family.</text>
</comment>
<dbReference type="GO" id="GO:0005930">
    <property type="term" value="C:axoneme"/>
    <property type="evidence" value="ECO:0007669"/>
    <property type="project" value="UniProtKB-SubCell"/>
</dbReference>
<dbReference type="CDD" id="cd09212">
    <property type="entry name" value="PUB"/>
    <property type="match status" value="1"/>
</dbReference>
<keyword evidence="6" id="KW-1133">Transmembrane helix</keyword>
<proteinExistence type="inferred from homology"/>
<evidence type="ECO:0000313" key="12">
    <source>
        <dbReference type="EMBL" id="PRW57114.1"/>
    </source>
</evidence>
<keyword evidence="13" id="KW-1185">Reference proteome</keyword>
<dbReference type="SMART" id="SM00580">
    <property type="entry name" value="PUG"/>
    <property type="match status" value="1"/>
</dbReference>
<feature type="compositionally biased region" description="Low complexity" evidence="9">
    <location>
        <begin position="1"/>
        <end position="13"/>
    </location>
</feature>
<dbReference type="PANTHER" id="PTHR12226:SF2">
    <property type="entry name" value="MANNOSE-P-DOLICHOL UTILIZATION DEFECT 1 PROTEIN"/>
    <property type="match status" value="1"/>
</dbReference>
<dbReference type="EMBL" id="LHPG02000007">
    <property type="protein sequence ID" value="PRW57114.1"/>
    <property type="molecule type" value="Genomic_DNA"/>
</dbReference>
<dbReference type="OrthoDB" id="336240at2759"/>
<evidence type="ECO:0000256" key="7">
    <source>
        <dbReference type="ARBA" id="ARBA00023136"/>
    </source>
</evidence>
<gene>
    <name evidence="12" type="ORF">C2E21_4251</name>
</gene>
<dbReference type="GO" id="GO:0016020">
    <property type="term" value="C:membrane"/>
    <property type="evidence" value="ECO:0007669"/>
    <property type="project" value="UniProtKB-SubCell"/>
</dbReference>
<dbReference type="Gene3D" id="1.20.1280.290">
    <property type="match status" value="2"/>
</dbReference>
<feature type="compositionally biased region" description="Acidic residues" evidence="9">
    <location>
        <begin position="946"/>
        <end position="984"/>
    </location>
</feature>
<evidence type="ECO:0000256" key="8">
    <source>
        <dbReference type="ARBA" id="ARBA00038475"/>
    </source>
</evidence>
<dbReference type="Gene3D" id="3.80.10.10">
    <property type="entry name" value="Ribonuclease Inhibitor"/>
    <property type="match status" value="2"/>
</dbReference>
<dbReference type="InterPro" id="IPR036339">
    <property type="entry name" value="PUB-like_dom_sf"/>
</dbReference>
<dbReference type="SMART" id="SM00679">
    <property type="entry name" value="CTNS"/>
    <property type="match status" value="2"/>
</dbReference>
<evidence type="ECO:0000256" key="5">
    <source>
        <dbReference type="ARBA" id="ARBA00022737"/>
    </source>
</evidence>
<dbReference type="Pfam" id="PF09409">
    <property type="entry name" value="PUB"/>
    <property type="match status" value="1"/>
</dbReference>
<reference evidence="12 13" key="1">
    <citation type="journal article" date="2018" name="Plant J.">
        <title>Genome sequences of Chlorella sorokiniana UTEX 1602 and Micractinium conductrix SAG 241.80: implications to maltose excretion by a green alga.</title>
        <authorList>
            <person name="Arriola M.B."/>
            <person name="Velmurugan N."/>
            <person name="Zhang Y."/>
            <person name="Plunkett M.H."/>
            <person name="Hondzo H."/>
            <person name="Barney B.M."/>
        </authorList>
    </citation>
    <scope>NUCLEOTIDE SEQUENCE [LARGE SCALE GENOMIC DNA]</scope>
    <source>
        <strain evidence="13">UTEX 1602</strain>
    </source>
</reference>
<name>A0A2P6TSU2_CHLSO</name>
<evidence type="ECO:0000313" key="13">
    <source>
        <dbReference type="Proteomes" id="UP000239899"/>
    </source>
</evidence>
<feature type="compositionally biased region" description="Gly residues" evidence="9">
    <location>
        <begin position="228"/>
        <end position="237"/>
    </location>
</feature>
<evidence type="ECO:0000256" key="3">
    <source>
        <dbReference type="ARBA" id="ARBA00022448"/>
    </source>
</evidence>
<dbReference type="SUPFAM" id="SSF143503">
    <property type="entry name" value="PUG domain-like"/>
    <property type="match status" value="1"/>
</dbReference>
<dbReference type="PANTHER" id="PTHR12226">
    <property type="entry name" value="MANNOSE-P-DOLICHOL UTILIZATION DEFECT 1 LEC35 -RELATED"/>
    <property type="match status" value="1"/>
</dbReference>
<sequence length="984" mass="107307">MSSSAPDPRASAAGRHEHHAAAAAARAAPPPPPTPLELRQQEAKFQEARKAMIKVVNWQLNDDKHRKLEQIFDTTQFLQKICKNVRDNPTEDKYRKIRITNPTFGRHVRDAPGGEEFMHAAGWRVKVVEMEKYFVFEHQPGGMEWRVLEEACAELDKLAALVDGKIKRGQGDKKAAAERMRQQVRAAIEEDKAQREVMYQPLTGPVEAQPLPPSPRSRLAAQRQQQGGPFGGGGGGGDMDDDDHDDHASVHIKARQRQLVEAAEISNASEPAVRMPASKLAVVVGWLVIAGSCIRSLPQILRILKNKSVRGLSLTSFSSELFCYMVSVAYNLRHGYAFSTFGDTAICALQNAAIIGLIFRLGSVARSTQLAVSAALAASGWWLFGGACPPTLLTALQTGSVALLALGGRLPQILLNLRRGNSGELSLGTCALSFVGNLARVYTTATLVKDPLILGSAATQAVLNGILVWQCVQTARQLPLGIESLPDAVLTRILAHGGSRRMMLVSKRWHRIVLEEPALWRRMVLAGPGRWGQPVDQAAWFAQRRQLLMRIADLVQEVHVTGELLGSGSSPQQLGHLLPLLQPAKLRLDRTPTAATAPLVIAACGALTSLDLRLRDSEAHSATQIEVLQAARQLRSLTINMGAAEDGLLLAIARHTGLQQLKLTAYFGTAEPEAVLRLSRLQQLTELGVWAHSNAQLPPPAAFPALATYEYQSMGHTITVGGLELSQCSFKPSGKLCLFRAAAEWPEHLAALLPPSGGQLLSLDLNSCQMGPAGVDRCPDGLLGQLTCLSLFQYEQFVSEGALEALMKQAPALCDLTVNACELEEVADCIAQRQGLTRLLLEDNRLDRLPQGPYFKSLVELRLDWNKRLQRLPAGLKAATALSKLSLTGMKSMQLSIDLLAALPALRWVDVSGSGVPRNVQRALRELRPQLLIEDGPGDIDLGSTTDEDEDESEEFESEDEDASESEDDIEDEMEDESEEEELW</sequence>
<evidence type="ECO:0000256" key="4">
    <source>
        <dbReference type="ARBA" id="ARBA00022692"/>
    </source>
</evidence>
<evidence type="ECO:0000259" key="11">
    <source>
        <dbReference type="Pfam" id="PF12937"/>
    </source>
</evidence>
<dbReference type="Proteomes" id="UP000239899">
    <property type="component" value="Unassembled WGS sequence"/>
</dbReference>
<feature type="region of interest" description="Disordered" evidence="9">
    <location>
        <begin position="1"/>
        <end position="37"/>
    </location>
</feature>
<organism evidence="12 13">
    <name type="scientific">Chlorella sorokiniana</name>
    <name type="common">Freshwater green alga</name>
    <dbReference type="NCBI Taxonomy" id="3076"/>
    <lineage>
        <taxon>Eukaryota</taxon>
        <taxon>Viridiplantae</taxon>
        <taxon>Chlorophyta</taxon>
        <taxon>core chlorophytes</taxon>
        <taxon>Trebouxiophyceae</taxon>
        <taxon>Chlorellales</taxon>
        <taxon>Chlorellaceae</taxon>
        <taxon>Chlorella clade</taxon>
        <taxon>Chlorella</taxon>
    </lineage>
</organism>